<dbReference type="GO" id="GO:0005741">
    <property type="term" value="C:mitochondrial outer membrane"/>
    <property type="evidence" value="ECO:0007669"/>
    <property type="project" value="UniProtKB-SubCell"/>
</dbReference>
<keyword evidence="7" id="KW-0863">Zinc-finger</keyword>
<dbReference type="GO" id="GO:0016874">
    <property type="term" value="F:ligase activity"/>
    <property type="evidence" value="ECO:0007669"/>
    <property type="project" value="UniProtKB-KW"/>
</dbReference>
<dbReference type="PROSITE" id="PS50089">
    <property type="entry name" value="ZF_RING_2"/>
    <property type="match status" value="1"/>
</dbReference>
<dbReference type="AlphaFoldDB" id="A0A7D9EX12"/>
<keyword evidence="8" id="KW-0833">Ubl conjugation pathway</keyword>
<keyword evidence="11" id="KW-1133">Transmembrane helix</keyword>
<dbReference type="InterPro" id="IPR013083">
    <property type="entry name" value="Znf_RING/FYVE/PHD"/>
</dbReference>
<dbReference type="EC" id="2.3.2.27" evidence="3"/>
<evidence type="ECO:0000313" key="15">
    <source>
        <dbReference type="Proteomes" id="UP001152795"/>
    </source>
</evidence>
<evidence type="ECO:0000256" key="8">
    <source>
        <dbReference type="ARBA" id="ARBA00022786"/>
    </source>
</evidence>
<keyword evidence="15" id="KW-1185">Reference proteome</keyword>
<dbReference type="SMART" id="SM00184">
    <property type="entry name" value="RING"/>
    <property type="match status" value="1"/>
</dbReference>
<keyword evidence="10" id="KW-0862">Zinc</keyword>
<evidence type="ECO:0000256" key="7">
    <source>
        <dbReference type="ARBA" id="ARBA00022771"/>
    </source>
</evidence>
<evidence type="ECO:0000256" key="3">
    <source>
        <dbReference type="ARBA" id="ARBA00012483"/>
    </source>
</evidence>
<proteinExistence type="predicted"/>
<evidence type="ECO:0000256" key="4">
    <source>
        <dbReference type="ARBA" id="ARBA00022679"/>
    </source>
</evidence>
<dbReference type="InterPro" id="IPR001841">
    <property type="entry name" value="Znf_RING"/>
</dbReference>
<evidence type="ECO:0000256" key="11">
    <source>
        <dbReference type="ARBA" id="ARBA00022989"/>
    </source>
</evidence>
<dbReference type="SUPFAM" id="SSF57850">
    <property type="entry name" value="RING/U-box"/>
    <property type="match status" value="1"/>
</dbReference>
<dbReference type="EMBL" id="CACRXK020009908">
    <property type="protein sequence ID" value="CAB4018219.1"/>
    <property type="molecule type" value="Genomic_DNA"/>
</dbReference>
<dbReference type="GO" id="GO:0008270">
    <property type="term" value="F:zinc ion binding"/>
    <property type="evidence" value="ECO:0007669"/>
    <property type="project" value="UniProtKB-KW"/>
</dbReference>
<dbReference type="Pfam" id="PF13920">
    <property type="entry name" value="zf-C3HC4_3"/>
    <property type="match status" value="1"/>
</dbReference>
<dbReference type="InterPro" id="IPR022170">
    <property type="entry name" value="MUL1-like"/>
</dbReference>
<dbReference type="PANTHER" id="PTHR12183">
    <property type="entry name" value="MITOCHONDRIAL UBIQUITIN LIGASE ACTIVATOR OF NFKB 1"/>
    <property type="match status" value="1"/>
</dbReference>
<evidence type="ECO:0000313" key="14">
    <source>
        <dbReference type="EMBL" id="CAB4018219.1"/>
    </source>
</evidence>
<comment type="subcellular location">
    <subcellularLocation>
        <location evidence="2">Mitochondrion outer membrane</location>
        <topology evidence="2">Multi-pass membrane protein</topology>
    </subcellularLocation>
</comment>
<keyword evidence="13" id="KW-0472">Membrane</keyword>
<accession>A0A7D9EX12</accession>
<keyword evidence="14" id="KW-0436">Ligase</keyword>
<keyword evidence="12" id="KW-0496">Mitochondrion</keyword>
<evidence type="ECO:0000256" key="6">
    <source>
        <dbReference type="ARBA" id="ARBA00022723"/>
    </source>
</evidence>
<protein>
    <recommendedName>
        <fullName evidence="3">RING-type E3 ubiquitin transferase</fullName>
        <ecNumber evidence="3">2.3.2.27</ecNumber>
    </recommendedName>
</protein>
<dbReference type="OrthoDB" id="66726at2759"/>
<dbReference type="InterPro" id="IPR051652">
    <property type="entry name" value="MDM2_MDM4_MUL1"/>
</dbReference>
<comment type="caution">
    <text evidence="14">The sequence shown here is derived from an EMBL/GenBank/DDBJ whole genome shotgun (WGS) entry which is preliminary data.</text>
</comment>
<dbReference type="Pfam" id="PF12483">
    <property type="entry name" value="GIDE"/>
    <property type="match status" value="1"/>
</dbReference>
<comment type="catalytic activity">
    <reaction evidence="1">
        <text>S-ubiquitinyl-[E2 ubiquitin-conjugating enzyme]-L-cysteine + [acceptor protein]-L-lysine = [E2 ubiquitin-conjugating enzyme]-L-cysteine + N(6)-ubiquitinyl-[acceptor protein]-L-lysine.</text>
        <dbReference type="EC" id="2.3.2.27"/>
    </reaction>
</comment>
<dbReference type="Proteomes" id="UP001152795">
    <property type="component" value="Unassembled WGS sequence"/>
</dbReference>
<evidence type="ECO:0000256" key="2">
    <source>
        <dbReference type="ARBA" id="ARBA00004374"/>
    </source>
</evidence>
<name>A0A7D9EX12_PARCT</name>
<evidence type="ECO:0000256" key="9">
    <source>
        <dbReference type="ARBA" id="ARBA00022787"/>
    </source>
</evidence>
<dbReference type="Gene3D" id="3.30.40.10">
    <property type="entry name" value="Zinc/RING finger domain, C3HC4 (zinc finger)"/>
    <property type="match status" value="1"/>
</dbReference>
<dbReference type="PANTHER" id="PTHR12183:SF32">
    <property type="entry name" value="MITOCHONDRIAL E3 UBIQUITIN PROTEIN LIGASE 1"/>
    <property type="match status" value="1"/>
</dbReference>
<keyword evidence="9" id="KW-1000">Mitochondrion outer membrane</keyword>
<reference evidence="14" key="1">
    <citation type="submission" date="2020-04" db="EMBL/GenBank/DDBJ databases">
        <authorList>
            <person name="Alioto T."/>
            <person name="Alioto T."/>
            <person name="Gomez Garrido J."/>
        </authorList>
    </citation>
    <scope>NUCLEOTIDE SEQUENCE</scope>
    <source>
        <strain evidence="14">A484AB</strain>
    </source>
</reference>
<evidence type="ECO:0000256" key="1">
    <source>
        <dbReference type="ARBA" id="ARBA00000900"/>
    </source>
</evidence>
<keyword evidence="4" id="KW-0808">Transferase</keyword>
<sequence>MDGFALASGVGSLVFAGLCYSVYRNMKDVAIHLKNAESLDVGKDLLEKIKSAPNHTLDYVAIRGDAKALESTLKTENVPLARLLIHRTTVYEHKSEWVRSSKVWHDTKRMISSVVNHVSFSLNSANSSHRVIVDEPLSMSGLEYSRIYNKYDPLNSLSVSTNIVQWASGEKTKGIQTIEDGLLDGTALTAVGKVTLRGGTLKIKHPDTYEYILSKLPLEGIIREKTRSIRRWKYVTIGFTITGGVLLLMWLYRQWRRRSQQVIGGNRFIPPAPPPIFDKGFDQSVSEAGEEQSCVICLTQPRNVVILDCGHICACRACATQVDTCPICRAEIARLVPTYQS</sequence>
<organism evidence="14 15">
    <name type="scientific">Paramuricea clavata</name>
    <name type="common">Red gorgonian</name>
    <name type="synonym">Violescent sea-whip</name>
    <dbReference type="NCBI Taxonomy" id="317549"/>
    <lineage>
        <taxon>Eukaryota</taxon>
        <taxon>Metazoa</taxon>
        <taxon>Cnidaria</taxon>
        <taxon>Anthozoa</taxon>
        <taxon>Octocorallia</taxon>
        <taxon>Malacalcyonacea</taxon>
        <taxon>Plexauridae</taxon>
        <taxon>Paramuricea</taxon>
    </lineage>
</organism>
<evidence type="ECO:0000256" key="13">
    <source>
        <dbReference type="ARBA" id="ARBA00023136"/>
    </source>
</evidence>
<evidence type="ECO:0000256" key="10">
    <source>
        <dbReference type="ARBA" id="ARBA00022833"/>
    </source>
</evidence>
<evidence type="ECO:0000256" key="5">
    <source>
        <dbReference type="ARBA" id="ARBA00022692"/>
    </source>
</evidence>
<evidence type="ECO:0000256" key="12">
    <source>
        <dbReference type="ARBA" id="ARBA00023128"/>
    </source>
</evidence>
<dbReference type="GO" id="GO:0061630">
    <property type="term" value="F:ubiquitin protein ligase activity"/>
    <property type="evidence" value="ECO:0007669"/>
    <property type="project" value="UniProtKB-EC"/>
</dbReference>
<keyword evidence="5" id="KW-0812">Transmembrane</keyword>
<dbReference type="GO" id="GO:0016567">
    <property type="term" value="P:protein ubiquitination"/>
    <property type="evidence" value="ECO:0007669"/>
    <property type="project" value="InterPro"/>
</dbReference>
<keyword evidence="6" id="KW-0479">Metal-binding</keyword>
<gene>
    <name evidence="14" type="ORF">PACLA_8A085160</name>
</gene>